<evidence type="ECO:0000313" key="2">
    <source>
        <dbReference type="Proteomes" id="UP000271624"/>
    </source>
</evidence>
<dbReference type="Proteomes" id="UP000271624">
    <property type="component" value="Unassembled WGS sequence"/>
</dbReference>
<dbReference type="OrthoDB" id="9920986at2"/>
<protein>
    <submittedName>
        <fullName evidence="1">Uncharacterized protein</fullName>
    </submittedName>
</protein>
<comment type="caution">
    <text evidence="1">The sequence shown here is derived from an EMBL/GenBank/DDBJ whole genome shotgun (WGS) entry which is preliminary data.</text>
</comment>
<organism evidence="1 2">
    <name type="scientific">Dulcicalothrix desertica PCC 7102</name>
    <dbReference type="NCBI Taxonomy" id="232991"/>
    <lineage>
        <taxon>Bacteria</taxon>
        <taxon>Bacillati</taxon>
        <taxon>Cyanobacteriota</taxon>
        <taxon>Cyanophyceae</taxon>
        <taxon>Nostocales</taxon>
        <taxon>Calotrichaceae</taxon>
        <taxon>Dulcicalothrix</taxon>
    </lineage>
</organism>
<reference evidence="1" key="1">
    <citation type="submission" date="2018-12" db="EMBL/GenBank/DDBJ databases">
        <authorList>
            <person name="Will S."/>
            <person name="Neumann-Schaal M."/>
            <person name="Henke P."/>
        </authorList>
    </citation>
    <scope>NUCLEOTIDE SEQUENCE</scope>
    <source>
        <strain evidence="1">PCC 7102</strain>
    </source>
</reference>
<gene>
    <name evidence="1" type="ORF">DSM106972_032670</name>
</gene>
<proteinExistence type="predicted"/>
<dbReference type="EMBL" id="RSCL01000007">
    <property type="protein sequence ID" value="RUT06061.1"/>
    <property type="molecule type" value="Genomic_DNA"/>
</dbReference>
<dbReference type="RefSeq" id="WP_127081744.1">
    <property type="nucleotide sequence ID" value="NZ_RSCL01000007.1"/>
</dbReference>
<reference evidence="1" key="2">
    <citation type="journal article" date="2019" name="Genome Biol. Evol.">
        <title>Day and night: Metabolic profiles and evolutionary relationships of six axenic non-marine cyanobacteria.</title>
        <authorList>
            <person name="Will S.E."/>
            <person name="Henke P."/>
            <person name="Boedeker C."/>
            <person name="Huang S."/>
            <person name="Brinkmann H."/>
            <person name="Rohde M."/>
            <person name="Jarek M."/>
            <person name="Friedl T."/>
            <person name="Seufert S."/>
            <person name="Schumacher M."/>
            <person name="Overmann J."/>
            <person name="Neumann-Schaal M."/>
            <person name="Petersen J."/>
        </authorList>
    </citation>
    <scope>NUCLEOTIDE SEQUENCE [LARGE SCALE GENOMIC DNA]</scope>
    <source>
        <strain evidence="1">PCC 7102</strain>
    </source>
</reference>
<accession>A0A433VIX4</accession>
<dbReference type="AlphaFoldDB" id="A0A433VIX4"/>
<sequence length="303" mass="35102">MNLDYNQILAESSCITTHSQRLDEIYNSLKDFPKARKNQIVEAIGLNPNTNPDTIKSIFQRYGGMADQIIQHNPFIPLLQLSKPEIFKDWILERSHPIFYNVKTSLLLQEIALSTKNTTVNANLANSKDVDEKIIKAIAKKTSFSANIKYEKEELRLRQELIKNQHTPVKILLNIVQKQNETQFHENAWININSFQHKKQEVINYFKSLNTPKKTWAENLVGKIEALLEKAKLEGALDKGKDGYQSFVYEEYIIETLPLAGIKVLYNNTYYNKKLIFNYDIESLQVFVSVPSDDEIEFWNNVS</sequence>
<keyword evidence="2" id="KW-1185">Reference proteome</keyword>
<name>A0A433VIX4_9CYAN</name>
<evidence type="ECO:0000313" key="1">
    <source>
        <dbReference type="EMBL" id="RUT06061.1"/>
    </source>
</evidence>